<name>A0AA47FHC1_ACTNA</name>
<feature type="transmembrane region" description="Helical" evidence="6">
    <location>
        <begin position="21"/>
        <end position="44"/>
    </location>
</feature>
<accession>A0AA47FHC1</accession>
<feature type="transmembrane region" description="Helical" evidence="6">
    <location>
        <begin position="287"/>
        <end position="306"/>
    </location>
</feature>
<dbReference type="EMBL" id="CP113787">
    <property type="protein sequence ID" value="WAL42366.1"/>
    <property type="molecule type" value="Genomic_DNA"/>
</dbReference>
<feature type="transmembrane region" description="Helical" evidence="6">
    <location>
        <begin position="108"/>
        <end position="130"/>
    </location>
</feature>
<evidence type="ECO:0000256" key="6">
    <source>
        <dbReference type="SAM" id="Phobius"/>
    </source>
</evidence>
<feature type="transmembrane region" description="Helical" evidence="6">
    <location>
        <begin position="312"/>
        <end position="333"/>
    </location>
</feature>
<dbReference type="PANTHER" id="PTHR23513:SF11">
    <property type="entry name" value="STAPHYLOFERRIN A TRANSPORTER"/>
    <property type="match status" value="1"/>
</dbReference>
<dbReference type="SUPFAM" id="SSF103473">
    <property type="entry name" value="MFS general substrate transporter"/>
    <property type="match status" value="1"/>
</dbReference>
<feature type="transmembrane region" description="Helical" evidence="6">
    <location>
        <begin position="50"/>
        <end position="71"/>
    </location>
</feature>
<feature type="transmembrane region" description="Helical" evidence="6">
    <location>
        <begin position="175"/>
        <end position="195"/>
    </location>
</feature>
<feature type="transmembrane region" description="Helical" evidence="6">
    <location>
        <begin position="254"/>
        <end position="275"/>
    </location>
</feature>
<dbReference type="AlphaFoldDB" id="A0AA47FHC1"/>
<keyword evidence="3 6" id="KW-0812">Transmembrane</keyword>
<gene>
    <name evidence="7" type="ORF">OFA60_09940</name>
</gene>
<dbReference type="InterPro" id="IPR010645">
    <property type="entry name" value="MFS_4"/>
</dbReference>
<keyword evidence="5 6" id="KW-0472">Membrane</keyword>
<evidence type="ECO:0000256" key="3">
    <source>
        <dbReference type="ARBA" id="ARBA00022692"/>
    </source>
</evidence>
<evidence type="ECO:0000313" key="8">
    <source>
        <dbReference type="Proteomes" id="UP001163127"/>
    </source>
</evidence>
<dbReference type="RefSeq" id="WP_256700584.1">
    <property type="nucleotide sequence ID" value="NZ_CP113787.1"/>
</dbReference>
<feature type="transmembrane region" description="Helical" evidence="6">
    <location>
        <begin position="83"/>
        <end position="102"/>
    </location>
</feature>
<reference evidence="7" key="1">
    <citation type="submission" date="2022-11" db="EMBL/GenBank/DDBJ databases">
        <title>Dental biofilm bacteria. Genome sequencing and assembly.</title>
        <authorList>
            <person name="Robertsson C."/>
        </authorList>
    </citation>
    <scope>NUCLEOTIDE SEQUENCE</scope>
    <source>
        <strain evidence="7">CW</strain>
    </source>
</reference>
<dbReference type="Pfam" id="PF06779">
    <property type="entry name" value="MFS_4"/>
    <property type="match status" value="1"/>
</dbReference>
<protein>
    <submittedName>
        <fullName evidence="7">YbfB/YjiJ family MFS transporter</fullName>
    </submittedName>
</protein>
<evidence type="ECO:0000256" key="5">
    <source>
        <dbReference type="ARBA" id="ARBA00023136"/>
    </source>
</evidence>
<evidence type="ECO:0000256" key="2">
    <source>
        <dbReference type="ARBA" id="ARBA00022475"/>
    </source>
</evidence>
<dbReference type="Proteomes" id="UP001163127">
    <property type="component" value="Chromosome"/>
</dbReference>
<evidence type="ECO:0000256" key="1">
    <source>
        <dbReference type="ARBA" id="ARBA00004651"/>
    </source>
</evidence>
<sequence>MSERREDFGLSGRTNWTLARYVFAATLVRSADGGAVVAVVLLAQSSGKPGWMSGMLGAAIIAPHLLGPFIARRLDTADDGRRIIAVSALAHGLLLGTAGLLLPVAWTVVPAVLLVLSGVFGPMLTGGVSSRLPSIAGPSQKSQRRAQSWDVASYGVSGTLGPAVVAWISAATGPLGAMLILAASTLIGAGAVLALPKQAPAAESGAVTSSARVLMTIWRSRPLRCTLGLTVVVAFSVAALPIYAVAVAPALGGAALAGTLVAGYGGGGLAGSALLMVWPLKGDADRLTSLLAGVVAVALGVVISVSNPVLTMIAFTVVGVANSLFFAATLAARSEYAPLESRGQVFIWIGALKIAAGSAGTAVAGALAGAAVWLPIAAAAVLSAASSLWCVMEHRQAGAG</sequence>
<dbReference type="InterPro" id="IPR036259">
    <property type="entry name" value="MFS_trans_sf"/>
</dbReference>
<feature type="transmembrane region" description="Helical" evidence="6">
    <location>
        <begin position="151"/>
        <end position="169"/>
    </location>
</feature>
<evidence type="ECO:0000313" key="7">
    <source>
        <dbReference type="EMBL" id="WAL42366.1"/>
    </source>
</evidence>
<dbReference type="Gene3D" id="1.20.1250.20">
    <property type="entry name" value="MFS general substrate transporter like domains"/>
    <property type="match status" value="1"/>
</dbReference>
<evidence type="ECO:0000256" key="4">
    <source>
        <dbReference type="ARBA" id="ARBA00022989"/>
    </source>
</evidence>
<comment type="subcellular location">
    <subcellularLocation>
        <location evidence="1">Cell membrane</location>
        <topology evidence="1">Multi-pass membrane protein</topology>
    </subcellularLocation>
</comment>
<organism evidence="7 8">
    <name type="scientific">Actinomyces naeslundii</name>
    <dbReference type="NCBI Taxonomy" id="1655"/>
    <lineage>
        <taxon>Bacteria</taxon>
        <taxon>Bacillati</taxon>
        <taxon>Actinomycetota</taxon>
        <taxon>Actinomycetes</taxon>
        <taxon>Actinomycetales</taxon>
        <taxon>Actinomycetaceae</taxon>
        <taxon>Actinomyces</taxon>
    </lineage>
</organism>
<keyword evidence="4 6" id="KW-1133">Transmembrane helix</keyword>
<feature type="transmembrane region" description="Helical" evidence="6">
    <location>
        <begin position="345"/>
        <end position="366"/>
    </location>
</feature>
<dbReference type="PANTHER" id="PTHR23513">
    <property type="entry name" value="INTEGRAL MEMBRANE EFFLUX PROTEIN-RELATED"/>
    <property type="match status" value="1"/>
</dbReference>
<feature type="transmembrane region" description="Helical" evidence="6">
    <location>
        <begin position="225"/>
        <end position="248"/>
    </location>
</feature>
<keyword evidence="2" id="KW-1003">Cell membrane</keyword>
<dbReference type="GO" id="GO:0005886">
    <property type="term" value="C:plasma membrane"/>
    <property type="evidence" value="ECO:0007669"/>
    <property type="project" value="UniProtKB-SubCell"/>
</dbReference>
<feature type="transmembrane region" description="Helical" evidence="6">
    <location>
        <begin position="372"/>
        <end position="392"/>
    </location>
</feature>
<proteinExistence type="predicted"/>